<dbReference type="AlphaFoldDB" id="W4K948"/>
<dbReference type="EMBL" id="KI925458">
    <property type="protein sequence ID" value="ETW82298.1"/>
    <property type="molecule type" value="Genomic_DNA"/>
</dbReference>
<dbReference type="RefSeq" id="XP_009546829.1">
    <property type="nucleotide sequence ID" value="XM_009548534.1"/>
</dbReference>
<dbReference type="GeneID" id="20668178"/>
<dbReference type="STRING" id="747525.W4K948"/>
<gene>
    <name evidence="1" type="ORF">HETIRDRAFT_168757</name>
</gene>
<evidence type="ECO:0000313" key="2">
    <source>
        <dbReference type="Proteomes" id="UP000030671"/>
    </source>
</evidence>
<dbReference type="PANTHER" id="PTHR35179:SF2">
    <property type="entry name" value="START DOMAIN-CONTAINING PROTEIN"/>
    <property type="match status" value="1"/>
</dbReference>
<accession>W4K948</accession>
<reference evidence="1 2" key="1">
    <citation type="journal article" date="2012" name="New Phytol.">
        <title>Insight into trade-off between wood decay and parasitism from the genome of a fungal forest pathogen.</title>
        <authorList>
            <person name="Olson A."/>
            <person name="Aerts A."/>
            <person name="Asiegbu F."/>
            <person name="Belbahri L."/>
            <person name="Bouzid O."/>
            <person name="Broberg A."/>
            <person name="Canback B."/>
            <person name="Coutinho P.M."/>
            <person name="Cullen D."/>
            <person name="Dalman K."/>
            <person name="Deflorio G."/>
            <person name="van Diepen L.T."/>
            <person name="Dunand C."/>
            <person name="Duplessis S."/>
            <person name="Durling M."/>
            <person name="Gonthier P."/>
            <person name="Grimwood J."/>
            <person name="Fossdal C.G."/>
            <person name="Hansson D."/>
            <person name="Henrissat B."/>
            <person name="Hietala A."/>
            <person name="Himmelstrand K."/>
            <person name="Hoffmeister D."/>
            <person name="Hogberg N."/>
            <person name="James T.Y."/>
            <person name="Karlsson M."/>
            <person name="Kohler A."/>
            <person name="Kues U."/>
            <person name="Lee Y.H."/>
            <person name="Lin Y.C."/>
            <person name="Lind M."/>
            <person name="Lindquist E."/>
            <person name="Lombard V."/>
            <person name="Lucas S."/>
            <person name="Lunden K."/>
            <person name="Morin E."/>
            <person name="Murat C."/>
            <person name="Park J."/>
            <person name="Raffaello T."/>
            <person name="Rouze P."/>
            <person name="Salamov A."/>
            <person name="Schmutz J."/>
            <person name="Solheim H."/>
            <person name="Stahlberg J."/>
            <person name="Velez H."/>
            <person name="de Vries R.P."/>
            <person name="Wiebenga A."/>
            <person name="Woodward S."/>
            <person name="Yakovlev I."/>
            <person name="Garbelotto M."/>
            <person name="Martin F."/>
            <person name="Grigoriev I.V."/>
            <person name="Stenlid J."/>
        </authorList>
    </citation>
    <scope>NUCLEOTIDE SEQUENCE [LARGE SCALE GENOMIC DNA]</scope>
    <source>
        <strain evidence="1 2">TC 32-1</strain>
    </source>
</reference>
<dbReference type="KEGG" id="hir:HETIRDRAFT_168757"/>
<dbReference type="eggNOG" id="ENOG502R6JX">
    <property type="taxonomic scope" value="Eukaryota"/>
</dbReference>
<dbReference type="InParanoid" id="W4K948"/>
<evidence type="ECO:0000313" key="1">
    <source>
        <dbReference type="EMBL" id="ETW82298.1"/>
    </source>
</evidence>
<dbReference type="OrthoDB" id="420564at2759"/>
<proteinExistence type="predicted"/>
<protein>
    <submittedName>
        <fullName evidence="1">Uncharacterized protein</fullName>
    </submittedName>
</protein>
<dbReference type="Proteomes" id="UP000030671">
    <property type="component" value="Unassembled WGS sequence"/>
</dbReference>
<dbReference type="PANTHER" id="PTHR35179">
    <property type="entry name" value="PROTEIN CBG02620"/>
    <property type="match status" value="1"/>
</dbReference>
<keyword evidence="2" id="KW-1185">Reference proteome</keyword>
<dbReference type="HOGENOM" id="CLU_953740_0_0_1"/>
<name>W4K948_HETIT</name>
<organism evidence="1 2">
    <name type="scientific">Heterobasidion irregulare (strain TC 32-1)</name>
    <dbReference type="NCBI Taxonomy" id="747525"/>
    <lineage>
        <taxon>Eukaryota</taxon>
        <taxon>Fungi</taxon>
        <taxon>Dikarya</taxon>
        <taxon>Basidiomycota</taxon>
        <taxon>Agaricomycotina</taxon>
        <taxon>Agaricomycetes</taxon>
        <taxon>Russulales</taxon>
        <taxon>Bondarzewiaceae</taxon>
        <taxon>Heterobasidion</taxon>
        <taxon>Heterobasidion annosum species complex</taxon>
    </lineage>
</organism>
<sequence>MELAGEQTVLFSRWEFRNGENLLGRTYGLHFEEAMTSVVPGCERSTSHHRIVKYDFFGLKLVVRCEVDACLLSVTPNRGTSPVTQSSDPDDLTEALAGLNITTNPPATPAGVLSSPSMAFLEGSLPLRIIRAGAAQLQESIIELTTRSEDYTQNLDWAEVFPQLYLSQTPHLYVGVHSVGRFFDVRKQSLDSLEMISQREKAETSLRKLGNALRMIQKIVVKHGRAGRLSLVCEKGTLRAYERVSTQSCLPAEVIQRFEK</sequence>